<proteinExistence type="inferred from homology"/>
<organism evidence="3 4">
    <name type="scientific">Paenibacillus favisporus</name>
    <dbReference type="NCBI Taxonomy" id="221028"/>
    <lineage>
        <taxon>Bacteria</taxon>
        <taxon>Bacillati</taxon>
        <taxon>Bacillota</taxon>
        <taxon>Bacilli</taxon>
        <taxon>Bacillales</taxon>
        <taxon>Paenibacillaceae</taxon>
        <taxon>Paenibacillus</taxon>
    </lineage>
</organism>
<feature type="domain" description="Transglycosylase SLT" evidence="2">
    <location>
        <begin position="113"/>
        <end position="209"/>
    </location>
</feature>
<evidence type="ECO:0000256" key="1">
    <source>
        <dbReference type="ARBA" id="ARBA00007734"/>
    </source>
</evidence>
<comment type="caution">
    <text evidence="3">The sequence shown here is derived from an EMBL/GenBank/DDBJ whole genome shotgun (WGS) entry which is preliminary data.</text>
</comment>
<dbReference type="InterPro" id="IPR008258">
    <property type="entry name" value="Transglycosylase_SLT_dom_1"/>
</dbReference>
<evidence type="ECO:0000313" key="3">
    <source>
        <dbReference type="EMBL" id="MET3543672.1"/>
    </source>
</evidence>
<evidence type="ECO:0000259" key="2">
    <source>
        <dbReference type="Pfam" id="PF01464"/>
    </source>
</evidence>
<dbReference type="CDD" id="cd16896">
    <property type="entry name" value="LT_Slt70-like"/>
    <property type="match status" value="1"/>
</dbReference>
<dbReference type="PANTHER" id="PTHR37423:SF2">
    <property type="entry name" value="MEMBRANE-BOUND LYTIC MUREIN TRANSGLYCOSYLASE C"/>
    <property type="match status" value="1"/>
</dbReference>
<dbReference type="Gene3D" id="1.10.530.10">
    <property type="match status" value="1"/>
</dbReference>
<reference evidence="3 4" key="1">
    <citation type="submission" date="2024-06" db="EMBL/GenBank/DDBJ databases">
        <title>Genomic Encyclopedia of Type Strains, Phase IV (KMG-IV): sequencing the most valuable type-strain genomes for metagenomic binning, comparative biology and taxonomic classification.</title>
        <authorList>
            <person name="Goeker M."/>
        </authorList>
    </citation>
    <scope>NUCLEOTIDE SEQUENCE [LARGE SCALE GENOMIC DNA]</scope>
    <source>
        <strain evidence="3 4">DSM 17253</strain>
    </source>
</reference>
<dbReference type="PANTHER" id="PTHR37423">
    <property type="entry name" value="SOLUBLE LYTIC MUREIN TRANSGLYCOSYLASE-RELATED"/>
    <property type="match status" value="1"/>
</dbReference>
<accession>A0ABV2EVL9</accession>
<keyword evidence="4" id="KW-1185">Reference proteome</keyword>
<dbReference type="SUPFAM" id="SSF53955">
    <property type="entry name" value="Lysozyme-like"/>
    <property type="match status" value="1"/>
</dbReference>
<dbReference type="InterPro" id="IPR023346">
    <property type="entry name" value="Lysozyme-like_dom_sf"/>
</dbReference>
<sequence>MMQIDPAAAQQLLAMQDNSRIQNRDELLQDIIENGSTSDFGVILNQLLDDSSAAAAETDASVQPTVPGVSWSDGLLWQQLGEANTSPVKHVDEVSKPVHSDSGSGKSTAYNDLIEQASRKYGVSESLIKAVIETESTFNPNVVSSAGAKGLMQLMDGTAQGLGVSDPFDPAQNIDAGTKYLSYQLSRFGGQENMALAAYNAGPNRVLKLGVSTDAELMQQLDRLPAETRNYIRKIADARAKYEG</sequence>
<dbReference type="InterPro" id="IPR000189">
    <property type="entry name" value="Transglyc_AS"/>
</dbReference>
<gene>
    <name evidence="3" type="ORF">ABID47_000266</name>
</gene>
<dbReference type="Proteomes" id="UP001549098">
    <property type="component" value="Unassembled WGS sequence"/>
</dbReference>
<evidence type="ECO:0000313" key="4">
    <source>
        <dbReference type="Proteomes" id="UP001549098"/>
    </source>
</evidence>
<dbReference type="PROSITE" id="PS00922">
    <property type="entry name" value="TRANSGLYCOSYLASE"/>
    <property type="match status" value="1"/>
</dbReference>
<name>A0ABV2EVL9_9BACL</name>
<comment type="similarity">
    <text evidence="1">Belongs to the transglycosylase Slt family.</text>
</comment>
<dbReference type="Pfam" id="PF01464">
    <property type="entry name" value="SLT"/>
    <property type="match status" value="1"/>
</dbReference>
<protein>
    <submittedName>
        <fullName evidence="3">Soluble lytic murein transglycosylase-like protein</fullName>
    </submittedName>
</protein>
<dbReference type="EMBL" id="JBEPLV010000001">
    <property type="protein sequence ID" value="MET3543672.1"/>
    <property type="molecule type" value="Genomic_DNA"/>
</dbReference>